<organism evidence="2 3">
    <name type="scientific">Sphingobacterium detergens</name>
    <dbReference type="NCBI Taxonomy" id="1145106"/>
    <lineage>
        <taxon>Bacteria</taxon>
        <taxon>Pseudomonadati</taxon>
        <taxon>Bacteroidota</taxon>
        <taxon>Sphingobacteriia</taxon>
        <taxon>Sphingobacteriales</taxon>
        <taxon>Sphingobacteriaceae</taxon>
        <taxon>Sphingobacterium</taxon>
    </lineage>
</organism>
<proteinExistence type="predicted"/>
<sequence length="276" mass="30316">MEKIILQVKESCTADWGKMTAQEQGRFCGKCEKVVVDFSEMSDQEIVDQIKKSSKGLCGRFYEDQLLRELDASVSFAKNPLWRNRWSGIAAGLMLIGSLSFHTAQAQKTFTTGEVTTVQSKGANKTVGKQLNPDHRVNNKTTGEVIVVQLKGDGTSKSEGKKINSNLRGNNRQVSSNQDSSKVKIAGKIVCASGGDSMMGTNVTIGNYHTQADEKGNFELWVPQSLLNKNQELRAEMIGYRTVVIPLKKGAKTAIKKPIEMTVRPMIMGKIAAPMK</sequence>
<evidence type="ECO:0008006" key="4">
    <source>
        <dbReference type="Google" id="ProtNLM"/>
    </source>
</evidence>
<evidence type="ECO:0000313" key="2">
    <source>
        <dbReference type="EMBL" id="RKE45596.1"/>
    </source>
</evidence>
<dbReference type="Proteomes" id="UP000286246">
    <property type="component" value="Unassembled WGS sequence"/>
</dbReference>
<feature type="compositionally biased region" description="Polar residues" evidence="1">
    <location>
        <begin position="163"/>
        <end position="179"/>
    </location>
</feature>
<evidence type="ECO:0000313" key="3">
    <source>
        <dbReference type="Proteomes" id="UP000286246"/>
    </source>
</evidence>
<comment type="caution">
    <text evidence="2">The sequence shown here is derived from an EMBL/GenBank/DDBJ whole genome shotgun (WGS) entry which is preliminary data.</text>
</comment>
<dbReference type="EMBL" id="RAPY01000005">
    <property type="protein sequence ID" value="RKE45596.1"/>
    <property type="molecule type" value="Genomic_DNA"/>
</dbReference>
<dbReference type="RefSeq" id="WP_120261331.1">
    <property type="nucleotide sequence ID" value="NZ_RAPY01000005.1"/>
</dbReference>
<evidence type="ECO:0000256" key="1">
    <source>
        <dbReference type="SAM" id="MobiDB-lite"/>
    </source>
</evidence>
<dbReference type="OrthoDB" id="7432683at2"/>
<keyword evidence="3" id="KW-1185">Reference proteome</keyword>
<protein>
    <recommendedName>
        <fullName evidence="4">Carboxypeptidase-like protein</fullName>
    </recommendedName>
</protein>
<name>A0A420AMA6_SPHD1</name>
<reference evidence="2 3" key="1">
    <citation type="submission" date="2018-09" db="EMBL/GenBank/DDBJ databases">
        <title>Genomic Encyclopedia of Type Strains, Phase III (KMG-III): the genomes of soil and plant-associated and newly described type strains.</title>
        <authorList>
            <person name="Whitman W."/>
        </authorList>
    </citation>
    <scope>NUCLEOTIDE SEQUENCE [LARGE SCALE GENOMIC DNA]</scope>
    <source>
        <strain evidence="2 3">CECT 7938</strain>
    </source>
</reference>
<feature type="region of interest" description="Disordered" evidence="1">
    <location>
        <begin position="155"/>
        <end position="179"/>
    </location>
</feature>
<gene>
    <name evidence="2" type="ORF">DFQ12_4675</name>
</gene>
<dbReference type="AlphaFoldDB" id="A0A420AMA6"/>
<accession>A0A420AMA6</accession>